<proteinExistence type="predicted"/>
<name>A0AA40ESE9_9PEZI</name>
<reference evidence="2" key="1">
    <citation type="submission" date="2023-06" db="EMBL/GenBank/DDBJ databases">
        <title>Genome-scale phylogeny and comparative genomics of the fungal order Sordariales.</title>
        <authorList>
            <consortium name="Lawrence Berkeley National Laboratory"/>
            <person name="Hensen N."/>
            <person name="Bonometti L."/>
            <person name="Westerberg I."/>
            <person name="Brannstrom I.O."/>
            <person name="Guillou S."/>
            <person name="Cros-Aarteil S."/>
            <person name="Calhoun S."/>
            <person name="Haridas S."/>
            <person name="Kuo A."/>
            <person name="Mondo S."/>
            <person name="Pangilinan J."/>
            <person name="Riley R."/>
            <person name="Labutti K."/>
            <person name="Andreopoulos B."/>
            <person name="Lipzen A."/>
            <person name="Chen C."/>
            <person name="Yanf M."/>
            <person name="Daum C."/>
            <person name="Ng V."/>
            <person name="Clum A."/>
            <person name="Steindorff A."/>
            <person name="Ohm R."/>
            <person name="Martin F."/>
            <person name="Silar P."/>
            <person name="Natvig D."/>
            <person name="Lalanne C."/>
            <person name="Gautier V."/>
            <person name="Ament-Velasquez S.L."/>
            <person name="Kruys A."/>
            <person name="Hutchinson M.I."/>
            <person name="Powell A.J."/>
            <person name="Barry K."/>
            <person name="Miller A.N."/>
            <person name="Grigoriev I.V."/>
            <person name="Debuchy R."/>
            <person name="Gladieux P."/>
            <person name="Thoren M.H."/>
            <person name="Johannesson H."/>
        </authorList>
    </citation>
    <scope>NUCLEOTIDE SEQUENCE</scope>
    <source>
        <strain evidence="2">CBS 540.89</strain>
    </source>
</reference>
<evidence type="ECO:0000313" key="2">
    <source>
        <dbReference type="EMBL" id="KAK0744656.1"/>
    </source>
</evidence>
<feature type="domain" description="CHAT" evidence="1">
    <location>
        <begin position="7"/>
        <end position="108"/>
    </location>
</feature>
<dbReference type="AlphaFoldDB" id="A0AA40ESE9"/>
<dbReference type="EMBL" id="JAUKTV010000002">
    <property type="protein sequence ID" value="KAK0744656.1"/>
    <property type="molecule type" value="Genomic_DNA"/>
</dbReference>
<accession>A0AA40ESE9</accession>
<dbReference type="InterPro" id="IPR024983">
    <property type="entry name" value="CHAT_dom"/>
</dbReference>
<sequence length="109" mass="11863">MSLDPNKCQLAYLSACETAVIVEEGLREESLHISGALQMAGIPNTVATWWKIVDGKAVDIAAGFYRGLKSTEGDLDIRKAARSLHKAARNMRDATHDAFIWGAYVHSGC</sequence>
<dbReference type="Pfam" id="PF12770">
    <property type="entry name" value="CHAT"/>
    <property type="match status" value="1"/>
</dbReference>
<evidence type="ECO:0000259" key="1">
    <source>
        <dbReference type="Pfam" id="PF12770"/>
    </source>
</evidence>
<protein>
    <recommendedName>
        <fullName evidence="1">CHAT domain-containing protein</fullName>
    </recommendedName>
</protein>
<keyword evidence="3" id="KW-1185">Reference proteome</keyword>
<evidence type="ECO:0000313" key="3">
    <source>
        <dbReference type="Proteomes" id="UP001172159"/>
    </source>
</evidence>
<dbReference type="Proteomes" id="UP001172159">
    <property type="component" value="Unassembled WGS sequence"/>
</dbReference>
<organism evidence="2 3">
    <name type="scientific">Apiosordaria backusii</name>
    <dbReference type="NCBI Taxonomy" id="314023"/>
    <lineage>
        <taxon>Eukaryota</taxon>
        <taxon>Fungi</taxon>
        <taxon>Dikarya</taxon>
        <taxon>Ascomycota</taxon>
        <taxon>Pezizomycotina</taxon>
        <taxon>Sordariomycetes</taxon>
        <taxon>Sordariomycetidae</taxon>
        <taxon>Sordariales</taxon>
        <taxon>Lasiosphaeriaceae</taxon>
        <taxon>Apiosordaria</taxon>
    </lineage>
</organism>
<comment type="caution">
    <text evidence="2">The sequence shown here is derived from an EMBL/GenBank/DDBJ whole genome shotgun (WGS) entry which is preliminary data.</text>
</comment>
<gene>
    <name evidence="2" type="ORF">B0T21DRAFT_358128</name>
</gene>